<accession>A0A2K1IYR1</accession>
<dbReference type="EnsemblPlants" id="Pp3c19_17020V3.1">
    <property type="protein sequence ID" value="PAC:32938002.CDS.1"/>
    <property type="gene ID" value="Pp3c19_17020"/>
</dbReference>
<evidence type="ECO:0000313" key="1">
    <source>
        <dbReference type="EMBL" id="PNR34415.1"/>
    </source>
</evidence>
<reference evidence="1 3" key="1">
    <citation type="journal article" date="2008" name="Science">
        <title>The Physcomitrella genome reveals evolutionary insights into the conquest of land by plants.</title>
        <authorList>
            <person name="Rensing S."/>
            <person name="Lang D."/>
            <person name="Zimmer A."/>
            <person name="Terry A."/>
            <person name="Salamov A."/>
            <person name="Shapiro H."/>
            <person name="Nishiyama T."/>
            <person name="Perroud P.-F."/>
            <person name="Lindquist E."/>
            <person name="Kamisugi Y."/>
            <person name="Tanahashi T."/>
            <person name="Sakakibara K."/>
            <person name="Fujita T."/>
            <person name="Oishi K."/>
            <person name="Shin-I T."/>
            <person name="Kuroki Y."/>
            <person name="Toyoda A."/>
            <person name="Suzuki Y."/>
            <person name="Hashimoto A."/>
            <person name="Yamaguchi K."/>
            <person name="Sugano A."/>
            <person name="Kohara Y."/>
            <person name="Fujiyama A."/>
            <person name="Anterola A."/>
            <person name="Aoki S."/>
            <person name="Ashton N."/>
            <person name="Barbazuk W.B."/>
            <person name="Barker E."/>
            <person name="Bennetzen J."/>
            <person name="Bezanilla M."/>
            <person name="Blankenship R."/>
            <person name="Cho S.H."/>
            <person name="Dutcher S."/>
            <person name="Estelle M."/>
            <person name="Fawcett J.A."/>
            <person name="Gundlach H."/>
            <person name="Hanada K."/>
            <person name="Heyl A."/>
            <person name="Hicks K.A."/>
            <person name="Hugh J."/>
            <person name="Lohr M."/>
            <person name="Mayer K."/>
            <person name="Melkozernov A."/>
            <person name="Murata T."/>
            <person name="Nelson D."/>
            <person name="Pils B."/>
            <person name="Prigge M."/>
            <person name="Reiss B."/>
            <person name="Renner T."/>
            <person name="Rombauts S."/>
            <person name="Rushton P."/>
            <person name="Sanderfoot A."/>
            <person name="Schween G."/>
            <person name="Shiu S.-H."/>
            <person name="Stueber K."/>
            <person name="Theodoulou F.L."/>
            <person name="Tu H."/>
            <person name="Van de Peer Y."/>
            <person name="Verrier P.J."/>
            <person name="Waters E."/>
            <person name="Wood A."/>
            <person name="Yang L."/>
            <person name="Cove D."/>
            <person name="Cuming A."/>
            <person name="Hasebe M."/>
            <person name="Lucas S."/>
            <person name="Mishler D.B."/>
            <person name="Reski R."/>
            <person name="Grigoriev I."/>
            <person name="Quatrano R.S."/>
            <person name="Boore J.L."/>
        </authorList>
    </citation>
    <scope>NUCLEOTIDE SEQUENCE [LARGE SCALE GENOMIC DNA]</scope>
    <source>
        <strain evidence="2 3">cv. Gransden 2004</strain>
    </source>
</reference>
<sequence length="47" mass="5561">MLHKEHFVNAWTSKMLHFLNTTTLIVKDLHVALKKYIQVSIRDLKVV</sequence>
<dbReference type="Proteomes" id="UP000006727">
    <property type="component" value="Chromosome 19"/>
</dbReference>
<evidence type="ECO:0000313" key="2">
    <source>
        <dbReference type="EnsemblPlants" id="PAC:32938002.CDS.1"/>
    </source>
</evidence>
<name>A0A2K1IYR1_PHYPA</name>
<keyword evidence="3" id="KW-1185">Reference proteome</keyword>
<organism evidence="1">
    <name type="scientific">Physcomitrium patens</name>
    <name type="common">Spreading-leaved earth moss</name>
    <name type="synonym">Physcomitrella patens</name>
    <dbReference type="NCBI Taxonomy" id="3218"/>
    <lineage>
        <taxon>Eukaryota</taxon>
        <taxon>Viridiplantae</taxon>
        <taxon>Streptophyta</taxon>
        <taxon>Embryophyta</taxon>
        <taxon>Bryophyta</taxon>
        <taxon>Bryophytina</taxon>
        <taxon>Bryopsida</taxon>
        <taxon>Funariidae</taxon>
        <taxon>Funariales</taxon>
        <taxon>Funariaceae</taxon>
        <taxon>Physcomitrium</taxon>
    </lineage>
</organism>
<reference evidence="1 3" key="2">
    <citation type="journal article" date="2018" name="Plant J.">
        <title>The Physcomitrella patens chromosome-scale assembly reveals moss genome structure and evolution.</title>
        <authorList>
            <person name="Lang D."/>
            <person name="Ullrich K.K."/>
            <person name="Murat F."/>
            <person name="Fuchs J."/>
            <person name="Jenkins J."/>
            <person name="Haas F.B."/>
            <person name="Piednoel M."/>
            <person name="Gundlach H."/>
            <person name="Van Bel M."/>
            <person name="Meyberg R."/>
            <person name="Vives C."/>
            <person name="Morata J."/>
            <person name="Symeonidi A."/>
            <person name="Hiss M."/>
            <person name="Muchero W."/>
            <person name="Kamisugi Y."/>
            <person name="Saleh O."/>
            <person name="Blanc G."/>
            <person name="Decker E.L."/>
            <person name="van Gessel N."/>
            <person name="Grimwood J."/>
            <person name="Hayes R.D."/>
            <person name="Graham S.W."/>
            <person name="Gunter L.E."/>
            <person name="McDaniel S.F."/>
            <person name="Hoernstein S.N.W."/>
            <person name="Larsson A."/>
            <person name="Li F.W."/>
            <person name="Perroud P.F."/>
            <person name="Phillips J."/>
            <person name="Ranjan P."/>
            <person name="Rokshar D.S."/>
            <person name="Rothfels C.J."/>
            <person name="Schneider L."/>
            <person name="Shu S."/>
            <person name="Stevenson D.W."/>
            <person name="Thummler F."/>
            <person name="Tillich M."/>
            <person name="Villarreal Aguilar J.C."/>
            <person name="Widiez T."/>
            <person name="Wong G.K."/>
            <person name="Wymore A."/>
            <person name="Zhang Y."/>
            <person name="Zimmer A.D."/>
            <person name="Quatrano R.S."/>
            <person name="Mayer K.F.X."/>
            <person name="Goodstein D."/>
            <person name="Casacuberta J.M."/>
            <person name="Vandepoele K."/>
            <person name="Reski R."/>
            <person name="Cuming A.C."/>
            <person name="Tuskan G.A."/>
            <person name="Maumus F."/>
            <person name="Salse J."/>
            <person name="Schmutz J."/>
            <person name="Rensing S.A."/>
        </authorList>
    </citation>
    <scope>NUCLEOTIDE SEQUENCE [LARGE SCALE GENOMIC DNA]</scope>
    <source>
        <strain evidence="2 3">cv. Gransden 2004</strain>
    </source>
</reference>
<gene>
    <name evidence="1" type="ORF">PHYPA_024232</name>
</gene>
<dbReference type="AlphaFoldDB" id="A0A2K1IYR1"/>
<evidence type="ECO:0000313" key="3">
    <source>
        <dbReference type="Proteomes" id="UP000006727"/>
    </source>
</evidence>
<protein>
    <submittedName>
        <fullName evidence="1 2">Uncharacterized protein</fullName>
    </submittedName>
</protein>
<proteinExistence type="predicted"/>
<dbReference type="InParanoid" id="A0A2K1IYR1"/>
<reference evidence="2" key="3">
    <citation type="submission" date="2020-12" db="UniProtKB">
        <authorList>
            <consortium name="EnsemblPlants"/>
        </authorList>
    </citation>
    <scope>IDENTIFICATION</scope>
</reference>
<dbReference type="EMBL" id="ABEU02000019">
    <property type="protein sequence ID" value="PNR34415.1"/>
    <property type="molecule type" value="Genomic_DNA"/>
</dbReference>
<dbReference type="Gramene" id="Pp3c19_17020V3.1">
    <property type="protein sequence ID" value="PAC:32938002.CDS.1"/>
    <property type="gene ID" value="Pp3c19_17020"/>
</dbReference>